<dbReference type="GO" id="GO:0000271">
    <property type="term" value="P:polysaccharide biosynthetic process"/>
    <property type="evidence" value="ECO:0007669"/>
    <property type="project" value="InterPro"/>
</dbReference>
<dbReference type="Gene3D" id="2.60.120.10">
    <property type="entry name" value="Jelly Rolls"/>
    <property type="match status" value="1"/>
</dbReference>
<evidence type="ECO:0000259" key="9">
    <source>
        <dbReference type="Pfam" id="PF00483"/>
    </source>
</evidence>
<keyword evidence="3 12" id="KW-0808">Transferase</keyword>
<reference evidence="12 13" key="1">
    <citation type="journal article" date="2015" name="Genome Announc.">
        <title>Complete genome sequence of Martelella endophytica YC6887, which has antifungal activity associated with a halophyte.</title>
        <authorList>
            <person name="Khan A."/>
            <person name="Khan H."/>
            <person name="Chung E.J."/>
            <person name="Hossain M.T."/>
            <person name="Chung Y.R."/>
        </authorList>
    </citation>
    <scope>NUCLEOTIDE SEQUENCE [LARGE SCALE GENOMIC DNA]</scope>
    <source>
        <strain evidence="12">YC6887</strain>
    </source>
</reference>
<name>A0A0D5LM58_MAREN</name>
<dbReference type="RefSeq" id="WP_045679907.1">
    <property type="nucleotide sequence ID" value="NZ_CP010803.1"/>
</dbReference>
<dbReference type="FunFam" id="3.90.550.10:FF:000046">
    <property type="entry name" value="Mannose-1-phosphate guanylyltransferase (GDP)"/>
    <property type="match status" value="1"/>
</dbReference>
<dbReference type="SUPFAM" id="SSF51182">
    <property type="entry name" value="RmlC-like cupins"/>
    <property type="match status" value="1"/>
</dbReference>
<gene>
    <name evidence="12" type="primary">cpsB</name>
    <name evidence="12" type="ORF">TM49_05670</name>
</gene>
<dbReference type="OrthoDB" id="9806359at2"/>
<feature type="domain" description="Mannose-6-phosphate isomerase type II C-terminal" evidence="10">
    <location>
        <begin position="359"/>
        <end position="471"/>
    </location>
</feature>
<dbReference type="HOGENOM" id="CLU_035527_1_0_5"/>
<protein>
    <recommendedName>
        <fullName evidence="2">mannose-1-phosphate guanylyltransferase</fullName>
        <ecNumber evidence="2">2.7.7.13</ecNumber>
    </recommendedName>
</protein>
<evidence type="ECO:0000313" key="12">
    <source>
        <dbReference type="EMBL" id="AJY45299.1"/>
    </source>
</evidence>
<evidence type="ECO:0000256" key="4">
    <source>
        <dbReference type="ARBA" id="ARBA00022695"/>
    </source>
</evidence>
<dbReference type="InterPro" id="IPR054566">
    <property type="entry name" value="ManC/GMP-like_b-helix"/>
</dbReference>
<evidence type="ECO:0000256" key="6">
    <source>
        <dbReference type="ARBA" id="ARBA00023134"/>
    </source>
</evidence>
<dbReference type="PANTHER" id="PTHR46390:SF1">
    <property type="entry name" value="MANNOSE-1-PHOSPHATE GUANYLYLTRANSFERASE"/>
    <property type="match status" value="1"/>
</dbReference>
<sequence length="477" mass="52188">MTNKIVPVIMAGGKGTRLWPLSRATAPKQFIRFLGPKTLYQKTLERLSDSDRYEAPIVLTNEDFRFLAAEQARELDIELSGVILEPIARNTAPAVAAAAAMVRANFGEDAIMQVLASDHEIDAGADYFGAIDTALAAAKTGKLVTFGIEPTEPATGFGYIEAGEELPSGARKVARFVEKPAQEKAEEMLAAGNYTWNSGMFMFPVAVLIRELEKYAPEVFAFAEQAVLKDESDLELDFTRLDKETFAQCPDISIDYAVMEKTSAAAVVPSAFTWSDLGSWDAIWKDGDQDASGNVVSGDATLLDTQNSLVISRDMHVAMQGLDGMAVIASEDAVYVGKLEDSQNVGNIVKVLKGAKETRALAEEHPTAYRPWGGYTSIIKGERFQAKRIFVKPGKKLSLQKHHHRAEHWIIVVGTAEVTVDENVTQLTENQSIYIPLGAVHRLYNPGKITLELIEVQTGSYLGEDDIIRLVDDFGRG</sequence>
<comment type="catalytic activity">
    <reaction evidence="7">
        <text>alpha-D-mannose 1-phosphate + GTP + H(+) = GDP-alpha-D-mannose + diphosphate</text>
        <dbReference type="Rhea" id="RHEA:15229"/>
        <dbReference type="ChEBI" id="CHEBI:15378"/>
        <dbReference type="ChEBI" id="CHEBI:33019"/>
        <dbReference type="ChEBI" id="CHEBI:37565"/>
        <dbReference type="ChEBI" id="CHEBI:57527"/>
        <dbReference type="ChEBI" id="CHEBI:58409"/>
        <dbReference type="EC" id="2.7.7.13"/>
    </reaction>
</comment>
<dbReference type="PATRIC" id="fig|1486262.3.peg.1162"/>
<dbReference type="FunFam" id="2.60.120.10:FF:000032">
    <property type="entry name" value="Mannose-1-phosphate guanylyltransferase/mannose-6-phosphate isomerase"/>
    <property type="match status" value="1"/>
</dbReference>
<dbReference type="Proteomes" id="UP000032611">
    <property type="component" value="Chromosome"/>
</dbReference>
<evidence type="ECO:0000256" key="1">
    <source>
        <dbReference type="ARBA" id="ARBA00006115"/>
    </source>
</evidence>
<dbReference type="GO" id="GO:0009298">
    <property type="term" value="P:GDP-mannose biosynthetic process"/>
    <property type="evidence" value="ECO:0007669"/>
    <property type="project" value="TreeGrafter"/>
</dbReference>
<dbReference type="InterPro" id="IPR006375">
    <property type="entry name" value="Man1P_GuaTrfase/Man6P_Isoase"/>
</dbReference>
<dbReference type="STRING" id="1486262.TM49_05670"/>
<dbReference type="InterPro" id="IPR029044">
    <property type="entry name" value="Nucleotide-diphossugar_trans"/>
</dbReference>
<evidence type="ECO:0000256" key="3">
    <source>
        <dbReference type="ARBA" id="ARBA00022679"/>
    </source>
</evidence>
<dbReference type="CDD" id="cd02213">
    <property type="entry name" value="cupin_PMI_typeII_C"/>
    <property type="match status" value="1"/>
</dbReference>
<dbReference type="InterPro" id="IPR001538">
    <property type="entry name" value="Man6P_isomerase-2_C"/>
</dbReference>
<feature type="domain" description="Nucleotidyl transferase" evidence="9">
    <location>
        <begin position="7"/>
        <end position="288"/>
    </location>
</feature>
<dbReference type="PANTHER" id="PTHR46390">
    <property type="entry name" value="MANNOSE-1-PHOSPHATE GUANYLYLTRANSFERASE"/>
    <property type="match status" value="1"/>
</dbReference>
<dbReference type="InterPro" id="IPR005835">
    <property type="entry name" value="NTP_transferase_dom"/>
</dbReference>
<keyword evidence="5" id="KW-0547">Nucleotide-binding</keyword>
<dbReference type="EMBL" id="CP010803">
    <property type="protein sequence ID" value="AJY45299.1"/>
    <property type="molecule type" value="Genomic_DNA"/>
</dbReference>
<comment type="similarity">
    <text evidence="1 8">Belongs to the mannose-6-phosphate isomerase type 2 family.</text>
</comment>
<dbReference type="Pfam" id="PF22640">
    <property type="entry name" value="ManC_GMP_beta-helix"/>
    <property type="match status" value="1"/>
</dbReference>
<dbReference type="GO" id="GO:0004475">
    <property type="term" value="F:mannose-1-phosphate guanylyltransferase (GTP) activity"/>
    <property type="evidence" value="ECO:0007669"/>
    <property type="project" value="UniProtKB-EC"/>
</dbReference>
<feature type="domain" description="MannoseP isomerase/GMP-like beta-helix" evidence="11">
    <location>
        <begin position="301"/>
        <end position="352"/>
    </location>
</feature>
<keyword evidence="13" id="KW-1185">Reference proteome</keyword>
<dbReference type="EC" id="2.7.7.13" evidence="2"/>
<evidence type="ECO:0000313" key="13">
    <source>
        <dbReference type="Proteomes" id="UP000032611"/>
    </source>
</evidence>
<dbReference type="InterPro" id="IPR011051">
    <property type="entry name" value="RmlC_Cupin_sf"/>
</dbReference>
<dbReference type="AlphaFoldDB" id="A0A0D5LM58"/>
<evidence type="ECO:0000259" key="10">
    <source>
        <dbReference type="Pfam" id="PF01050"/>
    </source>
</evidence>
<evidence type="ECO:0000259" key="11">
    <source>
        <dbReference type="Pfam" id="PF22640"/>
    </source>
</evidence>
<proteinExistence type="inferred from homology"/>
<evidence type="ECO:0000256" key="2">
    <source>
        <dbReference type="ARBA" id="ARBA00012387"/>
    </source>
</evidence>
<dbReference type="GO" id="GO:0005525">
    <property type="term" value="F:GTP binding"/>
    <property type="evidence" value="ECO:0007669"/>
    <property type="project" value="UniProtKB-KW"/>
</dbReference>
<dbReference type="InterPro" id="IPR051161">
    <property type="entry name" value="Mannose-6P_isomerase_type2"/>
</dbReference>
<dbReference type="NCBIfam" id="TIGR01479">
    <property type="entry name" value="GMP_PMI"/>
    <property type="match status" value="1"/>
</dbReference>
<organism evidence="12 13">
    <name type="scientific">Martelella endophytica</name>
    <dbReference type="NCBI Taxonomy" id="1486262"/>
    <lineage>
        <taxon>Bacteria</taxon>
        <taxon>Pseudomonadati</taxon>
        <taxon>Pseudomonadota</taxon>
        <taxon>Alphaproteobacteria</taxon>
        <taxon>Hyphomicrobiales</taxon>
        <taxon>Aurantimonadaceae</taxon>
        <taxon>Martelella</taxon>
    </lineage>
</organism>
<dbReference type="SUPFAM" id="SSF53448">
    <property type="entry name" value="Nucleotide-diphospho-sugar transferases"/>
    <property type="match status" value="1"/>
</dbReference>
<keyword evidence="6" id="KW-0342">GTP-binding</keyword>
<dbReference type="Pfam" id="PF01050">
    <property type="entry name" value="MannoseP_isomer"/>
    <property type="match status" value="1"/>
</dbReference>
<evidence type="ECO:0000256" key="8">
    <source>
        <dbReference type="RuleBase" id="RU004190"/>
    </source>
</evidence>
<dbReference type="InterPro" id="IPR049577">
    <property type="entry name" value="GMPP_N"/>
</dbReference>
<dbReference type="CDD" id="cd02509">
    <property type="entry name" value="GDP-M1P_Guanylyltransferase"/>
    <property type="match status" value="1"/>
</dbReference>
<dbReference type="InterPro" id="IPR014710">
    <property type="entry name" value="RmlC-like_jellyroll"/>
</dbReference>
<dbReference type="KEGG" id="mey:TM49_05670"/>
<evidence type="ECO:0000256" key="5">
    <source>
        <dbReference type="ARBA" id="ARBA00022741"/>
    </source>
</evidence>
<evidence type="ECO:0000256" key="7">
    <source>
        <dbReference type="ARBA" id="ARBA00047343"/>
    </source>
</evidence>
<dbReference type="Pfam" id="PF00483">
    <property type="entry name" value="NTP_transferase"/>
    <property type="match status" value="1"/>
</dbReference>
<accession>A0A0D5LM58</accession>
<keyword evidence="4 12" id="KW-0548">Nucleotidyltransferase</keyword>
<dbReference type="Gene3D" id="3.90.550.10">
    <property type="entry name" value="Spore Coat Polysaccharide Biosynthesis Protein SpsA, Chain A"/>
    <property type="match status" value="1"/>
</dbReference>